<name>A0A5C6ZU27_9FLAO</name>
<proteinExistence type="predicted"/>
<dbReference type="EMBL" id="VORY01000018">
    <property type="protein sequence ID" value="TXD92678.1"/>
    <property type="molecule type" value="Genomic_DNA"/>
</dbReference>
<dbReference type="InterPro" id="IPR024524">
    <property type="entry name" value="DUF3800"/>
</dbReference>
<dbReference type="OrthoDB" id="6057352at2"/>
<sequence length="393" mass="46220">MQANKKNLSKKIGYIDESGDKSIHFEKGGVSTFFIVSAIIIDENSNSRVREEFRAIARKHTQAPEIKSSSKAFRDIDKRINFLKDISKLDFRIYSVIVDKRKVFEDSGLQFRDSFYKYVNGLLDHELYDYYPYLELVSDNHGSEKFMDGFISYVEKNHKQTELFKGPEFKFSDSKEEPLIQLADFIAGSIAKCYEPDKVEYRSKEILQILNRHILHLREWPENPPKLFRKIEDGDQKYDQELVDFIFFRINEFVNANQNRTEIEIKNQIICLNYLIYRFKKDPYEYIFSDEIIDRIKIRDIHLTKRLFSKEVIGNLRDNKILITSSQSGYKIPCCKGDLIRFYNNYSSKIIPMIDTLGKTDIIIRSATSGNINLLEDNDYKLLKDLIETSASR</sequence>
<organism evidence="1 2">
    <name type="scientific">Gillisia hiemivivida</name>
    <dbReference type="NCBI Taxonomy" id="291190"/>
    <lineage>
        <taxon>Bacteria</taxon>
        <taxon>Pseudomonadati</taxon>
        <taxon>Bacteroidota</taxon>
        <taxon>Flavobacteriia</taxon>
        <taxon>Flavobacteriales</taxon>
        <taxon>Flavobacteriaceae</taxon>
        <taxon>Gillisia</taxon>
    </lineage>
</organism>
<protein>
    <submittedName>
        <fullName evidence="1">DUF3800 domain-containing protein</fullName>
    </submittedName>
</protein>
<evidence type="ECO:0000313" key="2">
    <source>
        <dbReference type="Proteomes" id="UP000321367"/>
    </source>
</evidence>
<dbReference type="Pfam" id="PF12686">
    <property type="entry name" value="DUF3800"/>
    <property type="match status" value="1"/>
</dbReference>
<reference evidence="1 2" key="1">
    <citation type="submission" date="2019-08" db="EMBL/GenBank/DDBJ databases">
        <title>Genome sequence of Gillisia hiemivivida IC154 (type strain).</title>
        <authorList>
            <person name="Bowman J.P."/>
        </authorList>
    </citation>
    <scope>NUCLEOTIDE SEQUENCE [LARGE SCALE GENOMIC DNA]</scope>
    <source>
        <strain evidence="1 2">IC154</strain>
    </source>
</reference>
<gene>
    <name evidence="1" type="ORF">ES724_12935</name>
</gene>
<comment type="caution">
    <text evidence="1">The sequence shown here is derived from an EMBL/GenBank/DDBJ whole genome shotgun (WGS) entry which is preliminary data.</text>
</comment>
<keyword evidence="2" id="KW-1185">Reference proteome</keyword>
<dbReference type="Proteomes" id="UP000321367">
    <property type="component" value="Unassembled WGS sequence"/>
</dbReference>
<dbReference type="AlphaFoldDB" id="A0A5C6ZU27"/>
<accession>A0A5C6ZU27</accession>
<evidence type="ECO:0000313" key="1">
    <source>
        <dbReference type="EMBL" id="TXD92678.1"/>
    </source>
</evidence>